<dbReference type="PANTHER" id="PTHR22950">
    <property type="entry name" value="AMINO ACID TRANSPORTER"/>
    <property type="match status" value="1"/>
</dbReference>
<protein>
    <recommendedName>
        <fullName evidence="6">Amino acid transporter transmembrane domain-containing protein</fullName>
    </recommendedName>
</protein>
<dbReference type="InterPro" id="IPR013057">
    <property type="entry name" value="AA_transpt_TM"/>
</dbReference>
<organism evidence="7 8">
    <name type="scientific">Tetraparma gracilis</name>
    <dbReference type="NCBI Taxonomy" id="2962635"/>
    <lineage>
        <taxon>Eukaryota</taxon>
        <taxon>Sar</taxon>
        <taxon>Stramenopiles</taxon>
        <taxon>Ochrophyta</taxon>
        <taxon>Bolidophyceae</taxon>
        <taxon>Parmales</taxon>
        <taxon>Triparmaceae</taxon>
        <taxon>Tetraparma</taxon>
    </lineage>
</organism>
<feature type="domain" description="Amino acid transporter transmembrane" evidence="6">
    <location>
        <begin position="29"/>
        <end position="376"/>
    </location>
</feature>
<feature type="transmembrane region" description="Helical" evidence="5">
    <location>
        <begin position="166"/>
        <end position="185"/>
    </location>
</feature>
<feature type="transmembrane region" description="Helical" evidence="5">
    <location>
        <begin position="385"/>
        <end position="407"/>
    </location>
</feature>
<keyword evidence="8" id="KW-1185">Reference proteome</keyword>
<proteinExistence type="predicted"/>
<keyword evidence="4 5" id="KW-0472">Membrane</keyword>
<evidence type="ECO:0000256" key="2">
    <source>
        <dbReference type="ARBA" id="ARBA00022692"/>
    </source>
</evidence>
<accession>A0ABQ6ML27</accession>
<feature type="transmembrane region" description="Helical" evidence="5">
    <location>
        <begin position="238"/>
        <end position="262"/>
    </location>
</feature>
<evidence type="ECO:0000313" key="7">
    <source>
        <dbReference type="EMBL" id="GMI27875.1"/>
    </source>
</evidence>
<keyword evidence="3 5" id="KW-1133">Transmembrane helix</keyword>
<reference evidence="7 8" key="1">
    <citation type="journal article" date="2023" name="Commun. Biol.">
        <title>Genome analysis of Parmales, the sister group of diatoms, reveals the evolutionary specialization of diatoms from phago-mixotrophs to photoautotrophs.</title>
        <authorList>
            <person name="Ban H."/>
            <person name="Sato S."/>
            <person name="Yoshikawa S."/>
            <person name="Yamada K."/>
            <person name="Nakamura Y."/>
            <person name="Ichinomiya M."/>
            <person name="Sato N."/>
            <person name="Blanc-Mathieu R."/>
            <person name="Endo H."/>
            <person name="Kuwata A."/>
            <person name="Ogata H."/>
        </authorList>
    </citation>
    <scope>NUCLEOTIDE SEQUENCE [LARGE SCALE GENOMIC DNA]</scope>
</reference>
<evidence type="ECO:0000313" key="8">
    <source>
        <dbReference type="Proteomes" id="UP001165060"/>
    </source>
</evidence>
<keyword evidence="2 5" id="KW-0812">Transmembrane</keyword>
<feature type="transmembrane region" description="Helical" evidence="5">
    <location>
        <begin position="282"/>
        <end position="304"/>
    </location>
</feature>
<dbReference type="Pfam" id="PF01490">
    <property type="entry name" value="Aa_trans"/>
    <property type="match status" value="1"/>
</dbReference>
<feature type="transmembrane region" description="Helical" evidence="5">
    <location>
        <begin position="325"/>
        <end position="341"/>
    </location>
</feature>
<evidence type="ECO:0000259" key="6">
    <source>
        <dbReference type="Pfam" id="PF01490"/>
    </source>
</evidence>
<feature type="transmembrane region" description="Helical" evidence="5">
    <location>
        <begin position="54"/>
        <end position="75"/>
    </location>
</feature>
<gene>
    <name evidence="7" type="ORF">TeGR_g15197</name>
</gene>
<name>A0ABQ6ML27_9STRA</name>
<feature type="transmembrane region" description="Helical" evidence="5">
    <location>
        <begin position="135"/>
        <end position="154"/>
    </location>
</feature>
<feature type="transmembrane region" description="Helical" evidence="5">
    <location>
        <begin position="347"/>
        <end position="364"/>
    </location>
</feature>
<evidence type="ECO:0000256" key="1">
    <source>
        <dbReference type="ARBA" id="ARBA00004141"/>
    </source>
</evidence>
<feature type="transmembrane region" description="Helical" evidence="5">
    <location>
        <begin position="111"/>
        <end position="129"/>
    </location>
</feature>
<sequence length="408" mass="42542">MDNGAAAESLLPTSSSTAPTQPVSFLPGSMFNLANSIIGAGALTLPYALHQTGLLLGLLLLLLFATLSACSLLMLDRSCRLTSATSFASLGAAAFPSRAKAITRIIDLTQSLYSFGACVGYLSICVAELKIITGISATLPLLGCCIVVVYPLSLLRSMKALSFTSLLAIVCVGYLSLILAIRFPWEGGVCSSGSGAVESYKMSEGLFTSLPIFCFAFNCQVQFIPIKQELHDPSPSRVRLLVLAVMAGVCLLYAADASLGYASYCADTLSNILDNFASGDKLVLVARVAFVLVLNFSFPLYSTAIVSSVDSMIGGEGVGKKRRRVTLATLIIGAMALIVSFDPPLDKILGLTGAVGGCALVYVFPGTIYDRALRAQKGGGEGGSWVGLLLAAAGAVLGITCTSVILYY</sequence>
<dbReference type="PANTHER" id="PTHR22950:SF652">
    <property type="entry name" value="TRANSMEMBRANE AMINO ACID TRANSPORTER FAMILY PROTEIN"/>
    <property type="match status" value="1"/>
</dbReference>
<evidence type="ECO:0000256" key="4">
    <source>
        <dbReference type="ARBA" id="ARBA00023136"/>
    </source>
</evidence>
<evidence type="ECO:0000256" key="3">
    <source>
        <dbReference type="ARBA" id="ARBA00022989"/>
    </source>
</evidence>
<comment type="caution">
    <text evidence="7">The sequence shown here is derived from an EMBL/GenBank/DDBJ whole genome shotgun (WGS) entry which is preliminary data.</text>
</comment>
<evidence type="ECO:0000256" key="5">
    <source>
        <dbReference type="SAM" id="Phobius"/>
    </source>
</evidence>
<dbReference type="EMBL" id="BRYB01001532">
    <property type="protein sequence ID" value="GMI27875.1"/>
    <property type="molecule type" value="Genomic_DNA"/>
</dbReference>
<dbReference type="Proteomes" id="UP001165060">
    <property type="component" value="Unassembled WGS sequence"/>
</dbReference>
<comment type="subcellular location">
    <subcellularLocation>
        <location evidence="1">Membrane</location>
        <topology evidence="1">Multi-pass membrane protein</topology>
    </subcellularLocation>
</comment>